<comment type="caution">
    <text evidence="2">The sequence shown here is derived from an EMBL/GenBank/DDBJ whole genome shotgun (WGS) entry which is preliminary data.</text>
</comment>
<dbReference type="InterPro" id="IPR007523">
    <property type="entry name" value="NDUFAF3/AAMDC"/>
</dbReference>
<organism evidence="2 3">
    <name type="scientific">Neodothiora populina</name>
    <dbReference type="NCBI Taxonomy" id="2781224"/>
    <lineage>
        <taxon>Eukaryota</taxon>
        <taxon>Fungi</taxon>
        <taxon>Dikarya</taxon>
        <taxon>Ascomycota</taxon>
        <taxon>Pezizomycotina</taxon>
        <taxon>Dothideomycetes</taxon>
        <taxon>Dothideomycetidae</taxon>
        <taxon>Dothideales</taxon>
        <taxon>Dothioraceae</taxon>
        <taxon>Neodothiora</taxon>
    </lineage>
</organism>
<dbReference type="GeneID" id="95980955"/>
<dbReference type="InterPro" id="IPR036748">
    <property type="entry name" value="MTH938-like_sf"/>
</dbReference>
<evidence type="ECO:0000313" key="2">
    <source>
        <dbReference type="EMBL" id="KAL1305663.1"/>
    </source>
</evidence>
<dbReference type="Gene3D" id="3.40.1230.10">
    <property type="entry name" value="MTH938-like"/>
    <property type="match status" value="1"/>
</dbReference>
<protein>
    <recommendedName>
        <fullName evidence="4">NADH dehydrogenase [ubiquinone] 1 alpha subcomplex assembly factor 3</fullName>
    </recommendedName>
</protein>
<dbReference type="PANTHER" id="PTHR21192">
    <property type="entry name" value="NUCLEAR PROTEIN E3-3"/>
    <property type="match status" value="1"/>
</dbReference>
<reference evidence="2 3" key="1">
    <citation type="submission" date="2024-07" db="EMBL/GenBank/DDBJ databases">
        <title>Draft sequence of the Neodothiora populina.</title>
        <authorList>
            <person name="Drown D.D."/>
            <person name="Schuette U.S."/>
            <person name="Buechlein A.B."/>
            <person name="Rusch D.R."/>
            <person name="Winton L.W."/>
            <person name="Adams G.A."/>
        </authorList>
    </citation>
    <scope>NUCLEOTIDE SEQUENCE [LARGE SCALE GENOMIC DNA]</scope>
    <source>
        <strain evidence="2 3">CPC 39397</strain>
    </source>
</reference>
<gene>
    <name evidence="2" type="ORF">AAFC00_007256</name>
</gene>
<name>A0ABR3PI22_9PEZI</name>
<sequence>MASFATKPAARLIHQIPQSSRSISAFTRTSLQRQSFSAMSTWKQTKLPTHTRSFAVSTRGCASRTSNAPKSRDRGPASEEDTQTDFAAMNILGNTPAPTTAIDACASDGFALNNGMKIIEAGVLLVGGEAFKWKPWIREGRKEGTIGAGAVGDDDKGVMSRGGKLLNAKGQFDVTDECWGLLELVWPKPDLLILGTGPSIAPVSPATRKRISDLGIRLEIQDTRNAASQFNLLATERGIQQVAAALIPIGWREGQ</sequence>
<feature type="region of interest" description="Disordered" evidence="1">
    <location>
        <begin position="51"/>
        <end position="81"/>
    </location>
</feature>
<dbReference type="PANTHER" id="PTHR21192:SF2">
    <property type="entry name" value="NADH DEHYDROGENASE [UBIQUINONE] 1 ALPHA SUBCOMPLEX ASSEMBLY FACTOR 3"/>
    <property type="match status" value="1"/>
</dbReference>
<evidence type="ECO:0000313" key="3">
    <source>
        <dbReference type="Proteomes" id="UP001562354"/>
    </source>
</evidence>
<keyword evidence="3" id="KW-1185">Reference proteome</keyword>
<proteinExistence type="predicted"/>
<evidence type="ECO:0000256" key="1">
    <source>
        <dbReference type="SAM" id="MobiDB-lite"/>
    </source>
</evidence>
<evidence type="ECO:0008006" key="4">
    <source>
        <dbReference type="Google" id="ProtNLM"/>
    </source>
</evidence>
<dbReference type="RefSeq" id="XP_069201936.1">
    <property type="nucleotide sequence ID" value="XM_069347861.1"/>
</dbReference>
<dbReference type="Proteomes" id="UP001562354">
    <property type="component" value="Unassembled WGS sequence"/>
</dbReference>
<dbReference type="Pfam" id="PF04430">
    <property type="entry name" value="DUF498"/>
    <property type="match status" value="1"/>
</dbReference>
<dbReference type="EMBL" id="JBFMKM010000006">
    <property type="protein sequence ID" value="KAL1305663.1"/>
    <property type="molecule type" value="Genomic_DNA"/>
</dbReference>
<dbReference type="SUPFAM" id="SSF64076">
    <property type="entry name" value="MTH938-like"/>
    <property type="match status" value="1"/>
</dbReference>
<accession>A0ABR3PI22</accession>